<feature type="transmembrane region" description="Helical" evidence="2">
    <location>
        <begin position="287"/>
        <end position="308"/>
    </location>
</feature>
<feature type="region of interest" description="Disordered" evidence="1">
    <location>
        <begin position="95"/>
        <end position="147"/>
    </location>
</feature>
<evidence type="ECO:0000313" key="4">
    <source>
        <dbReference type="Proteomes" id="UP001589710"/>
    </source>
</evidence>
<accession>A0ABV5R3C9</accession>
<name>A0ABV5R3C9_9ACTN</name>
<keyword evidence="2" id="KW-0472">Membrane</keyword>
<evidence type="ECO:0000256" key="1">
    <source>
        <dbReference type="SAM" id="MobiDB-lite"/>
    </source>
</evidence>
<dbReference type="RefSeq" id="WP_386143658.1">
    <property type="nucleotide sequence ID" value="NZ_JBHMCG010000037.1"/>
</dbReference>
<evidence type="ECO:0000256" key="2">
    <source>
        <dbReference type="SAM" id="Phobius"/>
    </source>
</evidence>
<dbReference type="NCBIfam" id="TIGR04222">
    <property type="entry name" value="near_uncomplex"/>
    <property type="match status" value="1"/>
</dbReference>
<feature type="compositionally biased region" description="Low complexity" evidence="1">
    <location>
        <begin position="427"/>
        <end position="437"/>
    </location>
</feature>
<comment type="caution">
    <text evidence="3">The sequence shown here is derived from an EMBL/GenBank/DDBJ whole genome shotgun (WGS) entry which is preliminary data.</text>
</comment>
<sequence>MGEGDELLFLPHFLDRQFRSWRDRISLLKFSAYCAQCAHGTIQYRRRNTPAVNSDRGFCFASRRLSAEGRRARRIEHGARPYEDVPPLVGVAGVAPEGEGKGDAHGGAGRATHHAHRRDTGRQEPTFTSDAHQEVRKEHRTSSEKAQKSGLFGLTVLHTEIPLAYAHSSGARPDRGLPCGPRSHSSTPRPHWSLPLPAWSSPVGDCCRGGAGIARPSWVRTMRRFWRTEPEHPVERAVVEKWRTAGSTTPTLLRVRAVRAGAVREIGDRLVSYGLLVAPPRARARLFAARVLVVVVCGTAVLAAFAVPHGLRQTAPYLVVGFSCLAVRVLCSARGPLTPMGRRRLTTLRASEPWAATALGAVVFDGRGGLPGERRRSQRWNRGGGRLPSVGRMLIKYGKALDSDSADENTDNYVSESGHGSHGYGGSHDSYGSHGSSYDGGGHHHSCGSSCGGGNY</sequence>
<keyword evidence="2" id="KW-1133">Transmembrane helix</keyword>
<organism evidence="3 4">
    <name type="scientific">Streptomyces yanii</name>
    <dbReference type="NCBI Taxonomy" id="78510"/>
    <lineage>
        <taxon>Bacteria</taxon>
        <taxon>Bacillati</taxon>
        <taxon>Actinomycetota</taxon>
        <taxon>Actinomycetes</taxon>
        <taxon>Kitasatosporales</taxon>
        <taxon>Streptomycetaceae</taxon>
        <taxon>Streptomyces</taxon>
    </lineage>
</organism>
<protein>
    <submittedName>
        <fullName evidence="3">TIGR04222 domain-containing membrane protein</fullName>
    </submittedName>
</protein>
<reference evidence="3 4" key="1">
    <citation type="submission" date="2024-09" db="EMBL/GenBank/DDBJ databases">
        <authorList>
            <person name="Sun Q."/>
            <person name="Mori K."/>
        </authorList>
    </citation>
    <scope>NUCLEOTIDE SEQUENCE [LARGE SCALE GENOMIC DNA]</scope>
    <source>
        <strain evidence="3 4">JCM 3331</strain>
    </source>
</reference>
<feature type="transmembrane region" description="Helical" evidence="2">
    <location>
        <begin position="314"/>
        <end position="333"/>
    </location>
</feature>
<dbReference type="InterPro" id="IPR026467">
    <property type="entry name" value="Ser/Gly_Cys_C_dom"/>
</dbReference>
<feature type="region of interest" description="Disordered" evidence="1">
    <location>
        <begin position="403"/>
        <end position="456"/>
    </location>
</feature>
<feature type="compositionally biased region" description="Basic and acidic residues" evidence="1">
    <location>
        <begin position="131"/>
        <end position="147"/>
    </location>
</feature>
<evidence type="ECO:0000313" key="3">
    <source>
        <dbReference type="EMBL" id="MFB9572252.1"/>
    </source>
</evidence>
<keyword evidence="4" id="KW-1185">Reference proteome</keyword>
<proteinExistence type="predicted"/>
<keyword evidence="2" id="KW-0812">Transmembrane</keyword>
<gene>
    <name evidence="3" type="ORF">ACFFTL_07930</name>
</gene>
<dbReference type="EMBL" id="JBHMCG010000037">
    <property type="protein sequence ID" value="MFB9572252.1"/>
    <property type="molecule type" value="Genomic_DNA"/>
</dbReference>
<dbReference type="Proteomes" id="UP001589710">
    <property type="component" value="Unassembled WGS sequence"/>
</dbReference>